<proteinExistence type="predicted"/>
<dbReference type="AlphaFoldDB" id="A0A382A473"/>
<evidence type="ECO:0000313" key="1">
    <source>
        <dbReference type="EMBL" id="SVA96330.1"/>
    </source>
</evidence>
<reference evidence="1" key="1">
    <citation type="submission" date="2018-05" db="EMBL/GenBank/DDBJ databases">
        <authorList>
            <person name="Lanie J.A."/>
            <person name="Ng W.-L."/>
            <person name="Kazmierczak K.M."/>
            <person name="Andrzejewski T.M."/>
            <person name="Davidsen T.M."/>
            <person name="Wayne K.J."/>
            <person name="Tettelin H."/>
            <person name="Glass J.I."/>
            <person name="Rusch D."/>
            <person name="Podicherti R."/>
            <person name="Tsui H.-C.T."/>
            <person name="Winkler M.E."/>
        </authorList>
    </citation>
    <scope>NUCLEOTIDE SEQUENCE</scope>
</reference>
<gene>
    <name evidence="1" type="ORF">METZ01_LOCUS149184</name>
</gene>
<name>A0A382A473_9ZZZZ</name>
<protein>
    <submittedName>
        <fullName evidence="1">Uncharacterized protein</fullName>
    </submittedName>
</protein>
<dbReference type="EMBL" id="UINC01023845">
    <property type="protein sequence ID" value="SVA96330.1"/>
    <property type="molecule type" value="Genomic_DNA"/>
</dbReference>
<sequence length="36" mass="4385">MTDNLTKQVQKRYHALLEEGADPNEWAYAWRSEYNR</sequence>
<organism evidence="1">
    <name type="scientific">marine metagenome</name>
    <dbReference type="NCBI Taxonomy" id="408172"/>
    <lineage>
        <taxon>unclassified sequences</taxon>
        <taxon>metagenomes</taxon>
        <taxon>ecological metagenomes</taxon>
    </lineage>
</organism>
<feature type="non-terminal residue" evidence="1">
    <location>
        <position position="36"/>
    </location>
</feature>
<accession>A0A382A473</accession>